<dbReference type="Pfam" id="PF00057">
    <property type="entry name" value="Ldl_recept_a"/>
    <property type="match status" value="1"/>
</dbReference>
<name>A0AAV2Q475_MEGNR</name>
<evidence type="ECO:0000256" key="8">
    <source>
        <dbReference type="PROSITE-ProRule" id="PRU00124"/>
    </source>
</evidence>
<proteinExistence type="predicted"/>
<dbReference type="Proteomes" id="UP001497623">
    <property type="component" value="Unassembled WGS sequence"/>
</dbReference>
<dbReference type="GO" id="GO:0012505">
    <property type="term" value="C:endomembrane system"/>
    <property type="evidence" value="ECO:0007669"/>
    <property type="project" value="UniProtKB-SubCell"/>
</dbReference>
<dbReference type="InterPro" id="IPR002172">
    <property type="entry name" value="LDrepeatLR_classA_rpt"/>
</dbReference>
<keyword evidence="5" id="KW-1133">Transmembrane helix</keyword>
<dbReference type="PROSITE" id="PS01209">
    <property type="entry name" value="LDLRA_1"/>
    <property type="match status" value="1"/>
</dbReference>
<feature type="non-terminal residue" evidence="9">
    <location>
        <position position="257"/>
    </location>
</feature>
<dbReference type="SUPFAM" id="SSF57424">
    <property type="entry name" value="LDL receptor-like module"/>
    <property type="match status" value="1"/>
</dbReference>
<keyword evidence="3" id="KW-0812">Transmembrane</keyword>
<feature type="disulfide bond" evidence="8">
    <location>
        <begin position="35"/>
        <end position="47"/>
    </location>
</feature>
<dbReference type="SMART" id="SM00192">
    <property type="entry name" value="LDLa"/>
    <property type="match status" value="1"/>
</dbReference>
<dbReference type="EMBL" id="CAXKWB010003842">
    <property type="protein sequence ID" value="CAL4070644.1"/>
    <property type="molecule type" value="Genomic_DNA"/>
</dbReference>
<keyword evidence="10" id="KW-1185">Reference proteome</keyword>
<dbReference type="InterPro" id="IPR036055">
    <property type="entry name" value="LDL_receptor-like_sf"/>
</dbReference>
<feature type="non-terminal residue" evidence="9">
    <location>
        <position position="1"/>
    </location>
</feature>
<evidence type="ECO:0000256" key="4">
    <source>
        <dbReference type="ARBA" id="ARBA00022737"/>
    </source>
</evidence>
<dbReference type="AlphaFoldDB" id="A0AAV2Q475"/>
<dbReference type="CDD" id="cd00112">
    <property type="entry name" value="LDLa"/>
    <property type="match status" value="1"/>
</dbReference>
<evidence type="ECO:0000256" key="6">
    <source>
        <dbReference type="ARBA" id="ARBA00023136"/>
    </source>
</evidence>
<dbReference type="PROSITE" id="PS50068">
    <property type="entry name" value="LDLRA_2"/>
    <property type="match status" value="1"/>
</dbReference>
<gene>
    <name evidence="9" type="ORF">MNOR_LOCUS8319</name>
</gene>
<dbReference type="GO" id="GO:0016192">
    <property type="term" value="P:vesicle-mediated transport"/>
    <property type="evidence" value="ECO:0007669"/>
    <property type="project" value="UniProtKB-ARBA"/>
</dbReference>
<evidence type="ECO:0000256" key="1">
    <source>
        <dbReference type="ARBA" id="ARBA00004167"/>
    </source>
</evidence>
<accession>A0AAV2Q475</accession>
<dbReference type="Gene3D" id="4.10.400.10">
    <property type="entry name" value="Low-density Lipoprotein Receptor"/>
    <property type="match status" value="1"/>
</dbReference>
<dbReference type="Gene3D" id="2.60.120.200">
    <property type="match status" value="1"/>
</dbReference>
<evidence type="ECO:0008006" key="11">
    <source>
        <dbReference type="Google" id="ProtNLM"/>
    </source>
</evidence>
<dbReference type="InterPro" id="IPR023415">
    <property type="entry name" value="LDLR_class-A_CS"/>
</dbReference>
<evidence type="ECO:0000256" key="5">
    <source>
        <dbReference type="ARBA" id="ARBA00022989"/>
    </source>
</evidence>
<evidence type="ECO:0000256" key="3">
    <source>
        <dbReference type="ARBA" id="ARBA00022692"/>
    </source>
</evidence>
<feature type="disulfide bond" evidence="8">
    <location>
        <begin position="54"/>
        <end position="69"/>
    </location>
</feature>
<dbReference type="InterPro" id="IPR050685">
    <property type="entry name" value="LDLR"/>
</dbReference>
<sequence>SWQICDGVWDCAMGEDERECHGVEPQQTGDTSGKCTSDQYRCPSGRCLPDAAVCDRRIDCPDGDDEKLCLDDNFDIERYISVKPSPVAGDDLWGDAPSRLLTPTLSHPQGGVALLQFLYRVDAWLGSSNATLSLEVVDAEDPNMGVSAWALWRQSGHKGRHWLRANLLLPYRPNLQKYKLAFLVSNDEHPHGSQQLHIADISYRVVQPRALHAIGSSLLQCQFEDGFCGWSQITTENGYSLVYTKGSPHTRQAGPIT</sequence>
<evidence type="ECO:0000313" key="10">
    <source>
        <dbReference type="Proteomes" id="UP001497623"/>
    </source>
</evidence>
<dbReference type="GO" id="GO:0005886">
    <property type="term" value="C:plasma membrane"/>
    <property type="evidence" value="ECO:0007669"/>
    <property type="project" value="TreeGrafter"/>
</dbReference>
<organism evidence="9 10">
    <name type="scientific">Meganyctiphanes norvegica</name>
    <name type="common">Northern krill</name>
    <name type="synonym">Thysanopoda norvegica</name>
    <dbReference type="NCBI Taxonomy" id="48144"/>
    <lineage>
        <taxon>Eukaryota</taxon>
        <taxon>Metazoa</taxon>
        <taxon>Ecdysozoa</taxon>
        <taxon>Arthropoda</taxon>
        <taxon>Crustacea</taxon>
        <taxon>Multicrustacea</taxon>
        <taxon>Malacostraca</taxon>
        <taxon>Eumalacostraca</taxon>
        <taxon>Eucarida</taxon>
        <taxon>Euphausiacea</taxon>
        <taxon>Euphausiidae</taxon>
        <taxon>Meganyctiphanes</taxon>
    </lineage>
</organism>
<reference evidence="9 10" key="1">
    <citation type="submission" date="2024-05" db="EMBL/GenBank/DDBJ databases">
        <authorList>
            <person name="Wallberg A."/>
        </authorList>
    </citation>
    <scope>NUCLEOTIDE SEQUENCE [LARGE SCALE GENOMIC DNA]</scope>
</reference>
<feature type="disulfide bond" evidence="8">
    <location>
        <begin position="42"/>
        <end position="60"/>
    </location>
</feature>
<comment type="caution">
    <text evidence="9">The sequence shown here is derived from an EMBL/GenBank/DDBJ whole genome shotgun (WGS) entry which is preliminary data.</text>
</comment>
<keyword evidence="4" id="KW-0677">Repeat</keyword>
<evidence type="ECO:0000313" key="9">
    <source>
        <dbReference type="EMBL" id="CAL4070644.1"/>
    </source>
</evidence>
<evidence type="ECO:0000256" key="2">
    <source>
        <dbReference type="ARBA" id="ARBA00004308"/>
    </source>
</evidence>
<protein>
    <recommendedName>
        <fullName evidence="11">Apical endosomal glycoprotein</fullName>
    </recommendedName>
</protein>
<comment type="subcellular location">
    <subcellularLocation>
        <location evidence="2">Endomembrane system</location>
    </subcellularLocation>
    <subcellularLocation>
        <location evidence="1">Membrane</location>
        <topology evidence="1">Single-pass membrane protein</topology>
    </subcellularLocation>
</comment>
<evidence type="ECO:0000256" key="7">
    <source>
        <dbReference type="ARBA" id="ARBA00023157"/>
    </source>
</evidence>
<keyword evidence="7 8" id="KW-1015">Disulfide bond</keyword>
<keyword evidence="6" id="KW-0472">Membrane</keyword>
<dbReference type="PANTHER" id="PTHR24270">
    <property type="entry name" value="LOW-DENSITY LIPOPROTEIN RECEPTOR-RELATED"/>
    <property type="match status" value="1"/>
</dbReference>